<dbReference type="EMBL" id="BGPR01129292">
    <property type="protein sequence ID" value="GBN41741.1"/>
    <property type="molecule type" value="Genomic_DNA"/>
</dbReference>
<accession>A0A4Y2NQY7</accession>
<feature type="compositionally biased region" description="Acidic residues" evidence="1">
    <location>
        <begin position="21"/>
        <end position="35"/>
    </location>
</feature>
<evidence type="ECO:0000313" key="3">
    <source>
        <dbReference type="EMBL" id="GBN41741.1"/>
    </source>
</evidence>
<dbReference type="OrthoDB" id="5982228at2759"/>
<feature type="transmembrane region" description="Helical" evidence="2">
    <location>
        <begin position="55"/>
        <end position="74"/>
    </location>
</feature>
<proteinExistence type="predicted"/>
<comment type="caution">
    <text evidence="3">The sequence shown here is derived from an EMBL/GenBank/DDBJ whole genome shotgun (WGS) entry which is preliminary data.</text>
</comment>
<name>A0A4Y2NQY7_ARAVE</name>
<evidence type="ECO:0000256" key="1">
    <source>
        <dbReference type="SAM" id="MobiDB-lite"/>
    </source>
</evidence>
<dbReference type="Proteomes" id="UP000499080">
    <property type="component" value="Unassembled WGS sequence"/>
</dbReference>
<gene>
    <name evidence="3" type="ORF">AVEN_160660_1</name>
</gene>
<dbReference type="AlphaFoldDB" id="A0A4Y2NQY7"/>
<feature type="compositionally biased region" description="Low complexity" evidence="1">
    <location>
        <begin position="1"/>
        <end position="20"/>
    </location>
</feature>
<keyword evidence="2" id="KW-0472">Membrane</keyword>
<keyword evidence="2" id="KW-1133">Transmembrane helix</keyword>
<organism evidence="3 4">
    <name type="scientific">Araneus ventricosus</name>
    <name type="common">Orbweaver spider</name>
    <name type="synonym">Epeira ventricosa</name>
    <dbReference type="NCBI Taxonomy" id="182803"/>
    <lineage>
        <taxon>Eukaryota</taxon>
        <taxon>Metazoa</taxon>
        <taxon>Ecdysozoa</taxon>
        <taxon>Arthropoda</taxon>
        <taxon>Chelicerata</taxon>
        <taxon>Arachnida</taxon>
        <taxon>Araneae</taxon>
        <taxon>Araneomorphae</taxon>
        <taxon>Entelegynae</taxon>
        <taxon>Araneoidea</taxon>
        <taxon>Araneidae</taxon>
        <taxon>Araneus</taxon>
    </lineage>
</organism>
<feature type="region of interest" description="Disordered" evidence="1">
    <location>
        <begin position="1"/>
        <end position="49"/>
    </location>
</feature>
<keyword evidence="4" id="KW-1185">Reference proteome</keyword>
<keyword evidence="2" id="KW-0812">Transmembrane</keyword>
<reference evidence="3 4" key="1">
    <citation type="journal article" date="2019" name="Sci. Rep.">
        <title>Orb-weaving spider Araneus ventricosus genome elucidates the spidroin gene catalogue.</title>
        <authorList>
            <person name="Kono N."/>
            <person name="Nakamura H."/>
            <person name="Ohtoshi R."/>
            <person name="Moran D.A.P."/>
            <person name="Shinohara A."/>
            <person name="Yoshida Y."/>
            <person name="Fujiwara M."/>
            <person name="Mori M."/>
            <person name="Tomita M."/>
            <person name="Arakawa K."/>
        </authorList>
    </citation>
    <scope>NUCLEOTIDE SEQUENCE [LARGE SCALE GENOMIC DNA]</scope>
</reference>
<sequence length="167" mass="18378">MTDESSSSSVSAHFRSGSANNEEEDENFESSVEDEDKYHKDQPEQKQSNNLKREVGLFSAILLIVGLMIGSGPSPKSVLQFSGSTWQLSLTSMTVWRCCLNGCLMLLSLAQQYPYLNAEYSSIFMVRKGQIDAHSAFLHSFVDGLSPSKTATVSIIQGLLLLNISFV</sequence>
<protein>
    <submittedName>
        <fullName evidence="3">Uncharacterized protein</fullName>
    </submittedName>
</protein>
<evidence type="ECO:0000313" key="4">
    <source>
        <dbReference type="Proteomes" id="UP000499080"/>
    </source>
</evidence>
<evidence type="ECO:0000256" key="2">
    <source>
        <dbReference type="SAM" id="Phobius"/>
    </source>
</evidence>